<dbReference type="RefSeq" id="XP_009063140.1">
    <property type="nucleotide sequence ID" value="XM_009064892.1"/>
</dbReference>
<organism evidence="10 11">
    <name type="scientific">Lottia gigantea</name>
    <name type="common">Giant owl limpet</name>
    <dbReference type="NCBI Taxonomy" id="225164"/>
    <lineage>
        <taxon>Eukaryota</taxon>
        <taxon>Metazoa</taxon>
        <taxon>Spiralia</taxon>
        <taxon>Lophotrochozoa</taxon>
        <taxon>Mollusca</taxon>
        <taxon>Gastropoda</taxon>
        <taxon>Patellogastropoda</taxon>
        <taxon>Lottioidea</taxon>
        <taxon>Lottiidae</taxon>
        <taxon>Lottia</taxon>
    </lineage>
</organism>
<sequence length="338" mass="37809">MSEHKLTEVIKGFYNEVVKNLDFVCEVNDHQMNDLHRGIIEQLSPETMKRYYGSGFLVPEKVEGFKIVDLGSGSGSLVFVLSKLVGPSGYVIGFDITPNQVSKAIEQSEYHFKKWGYDKPNFEFRIGNIEQINTLGLQEKSMDHVVSNGAICLCPNQAEVFETAFKLLKDGGEFSLSDVYADRERPEERFKDLRLFSLGTTGCMRFDDLEKICDRVGFTKPYLVNAAPVSFSTEEQRKTAGNAEVVCAEWRLFKLPAGAKRSAAEVTYNGNITGADDVFRWDVSTVFKKGTPITVDSDLATILENSRFKDSFAFKDTSDAVMTPSVCISLLMQQICVP</sequence>
<dbReference type="InterPro" id="IPR025714">
    <property type="entry name" value="Methyltranfer_dom"/>
</dbReference>
<dbReference type="CDD" id="cd02440">
    <property type="entry name" value="AdoMet_MTases"/>
    <property type="match status" value="1"/>
</dbReference>
<dbReference type="InterPro" id="IPR029063">
    <property type="entry name" value="SAM-dependent_MTases_sf"/>
</dbReference>
<keyword evidence="11" id="KW-1185">Reference proteome</keyword>
<dbReference type="PANTHER" id="PTHR43675">
    <property type="entry name" value="ARSENITE METHYLTRANSFERASE"/>
    <property type="match status" value="1"/>
</dbReference>
<comment type="catalytic activity">
    <reaction evidence="6">
        <text>arsenic triglutathione + [thioredoxin]-dithiol + S-adenosyl-L-methionine + 2 H2O = methylarsonous acid + [thioredoxin]-disulfide + 3 glutathione + S-adenosyl-L-homocysteine + H(+)</text>
        <dbReference type="Rhea" id="RHEA:69460"/>
        <dbReference type="Rhea" id="RHEA-COMP:10698"/>
        <dbReference type="Rhea" id="RHEA-COMP:10700"/>
        <dbReference type="ChEBI" id="CHEBI:15377"/>
        <dbReference type="ChEBI" id="CHEBI:15378"/>
        <dbReference type="ChEBI" id="CHEBI:17826"/>
        <dbReference type="ChEBI" id="CHEBI:29950"/>
        <dbReference type="ChEBI" id="CHEBI:50058"/>
        <dbReference type="ChEBI" id="CHEBI:57856"/>
        <dbReference type="ChEBI" id="CHEBI:57925"/>
        <dbReference type="ChEBI" id="CHEBI:59789"/>
        <dbReference type="ChEBI" id="CHEBI:183640"/>
        <dbReference type="EC" id="2.1.1.137"/>
    </reaction>
</comment>
<feature type="domain" description="Methyltransferase" evidence="9">
    <location>
        <begin position="63"/>
        <end position="188"/>
    </location>
</feature>
<comment type="catalytic activity">
    <reaction evidence="7">
        <text>arsenic triglutathione + 2 [thioredoxin]-dithiol + 2 S-adenosyl-L-methionine + H2O = dimethylarsinous acid + 2 [thioredoxin]-disulfide + 3 glutathione + 2 S-adenosyl-L-homocysteine + 2 H(+)</text>
        <dbReference type="Rhea" id="RHEA:69464"/>
        <dbReference type="Rhea" id="RHEA-COMP:10698"/>
        <dbReference type="Rhea" id="RHEA-COMP:10700"/>
        <dbReference type="ChEBI" id="CHEBI:15377"/>
        <dbReference type="ChEBI" id="CHEBI:15378"/>
        <dbReference type="ChEBI" id="CHEBI:23808"/>
        <dbReference type="ChEBI" id="CHEBI:29950"/>
        <dbReference type="ChEBI" id="CHEBI:50058"/>
        <dbReference type="ChEBI" id="CHEBI:57856"/>
        <dbReference type="ChEBI" id="CHEBI:57925"/>
        <dbReference type="ChEBI" id="CHEBI:59789"/>
        <dbReference type="ChEBI" id="CHEBI:183640"/>
        <dbReference type="EC" id="2.1.1.137"/>
    </reaction>
</comment>
<protein>
    <recommendedName>
        <fullName evidence="5">Arsenite methyltransferase</fullName>
        <ecNumber evidence="4">2.1.1.137</ecNumber>
    </recommendedName>
</protein>
<dbReference type="InterPro" id="IPR026669">
    <property type="entry name" value="Arsenite_MeTrfase-like"/>
</dbReference>
<evidence type="ECO:0000313" key="10">
    <source>
        <dbReference type="EMBL" id="ESO86180.1"/>
    </source>
</evidence>
<gene>
    <name evidence="10" type="ORF">LOTGIDRAFT_167413</name>
</gene>
<evidence type="ECO:0000256" key="7">
    <source>
        <dbReference type="ARBA" id="ARBA00047943"/>
    </source>
</evidence>
<accession>V3ZUC0</accession>
<proteinExistence type="inferred from homology"/>
<evidence type="ECO:0000256" key="8">
    <source>
        <dbReference type="ARBA" id="ARBA00048428"/>
    </source>
</evidence>
<dbReference type="HOGENOM" id="CLU_052868_0_1_1"/>
<dbReference type="Gene3D" id="3.40.50.150">
    <property type="entry name" value="Vaccinia Virus protein VP39"/>
    <property type="match status" value="1"/>
</dbReference>
<evidence type="ECO:0000259" key="9">
    <source>
        <dbReference type="Pfam" id="PF13847"/>
    </source>
</evidence>
<dbReference type="Proteomes" id="UP000030746">
    <property type="component" value="Unassembled WGS sequence"/>
</dbReference>
<dbReference type="SUPFAM" id="SSF53335">
    <property type="entry name" value="S-adenosyl-L-methionine-dependent methyltransferases"/>
    <property type="match status" value="1"/>
</dbReference>
<dbReference type="STRING" id="225164.V3ZUC0"/>
<evidence type="ECO:0000313" key="11">
    <source>
        <dbReference type="Proteomes" id="UP000030746"/>
    </source>
</evidence>
<evidence type="ECO:0000256" key="6">
    <source>
        <dbReference type="ARBA" id="ARBA00047941"/>
    </source>
</evidence>
<dbReference type="PANTHER" id="PTHR43675:SF8">
    <property type="entry name" value="ARSENITE METHYLTRANSFERASE"/>
    <property type="match status" value="1"/>
</dbReference>
<dbReference type="OrthoDB" id="8300214at2759"/>
<keyword evidence="2" id="KW-0949">S-adenosyl-L-methionine</keyword>
<dbReference type="EC" id="2.1.1.137" evidence="4"/>
<keyword evidence="1" id="KW-0808">Transferase</keyword>
<evidence type="ECO:0000256" key="3">
    <source>
        <dbReference type="ARBA" id="ARBA00034487"/>
    </source>
</evidence>
<evidence type="ECO:0000256" key="5">
    <source>
        <dbReference type="ARBA" id="ARBA00034545"/>
    </source>
</evidence>
<name>V3ZUC0_LOTGI</name>
<dbReference type="Pfam" id="PF13847">
    <property type="entry name" value="Methyltransf_31"/>
    <property type="match status" value="1"/>
</dbReference>
<dbReference type="GO" id="GO:0030791">
    <property type="term" value="F:arsenite methyltransferase activity"/>
    <property type="evidence" value="ECO:0007669"/>
    <property type="project" value="UniProtKB-EC"/>
</dbReference>
<dbReference type="AlphaFoldDB" id="V3ZUC0"/>
<comment type="similarity">
    <text evidence="3">Belongs to the methyltransferase superfamily. Arsenite methyltransferase family.</text>
</comment>
<evidence type="ECO:0000256" key="1">
    <source>
        <dbReference type="ARBA" id="ARBA00022679"/>
    </source>
</evidence>
<evidence type="ECO:0000256" key="4">
    <source>
        <dbReference type="ARBA" id="ARBA00034521"/>
    </source>
</evidence>
<dbReference type="Gene3D" id="3.40.5.100">
    <property type="match status" value="1"/>
</dbReference>
<dbReference type="GeneID" id="20240610"/>
<evidence type="ECO:0000256" key="2">
    <source>
        <dbReference type="ARBA" id="ARBA00022691"/>
    </source>
</evidence>
<comment type="catalytic activity">
    <reaction evidence="8">
        <text>arsenic triglutathione + 3 [thioredoxin]-dithiol + 3 S-adenosyl-L-methionine = trimethylarsine + 3 [thioredoxin]-disulfide + 3 glutathione + 3 S-adenosyl-L-homocysteine + 3 H(+)</text>
        <dbReference type="Rhea" id="RHEA:69432"/>
        <dbReference type="Rhea" id="RHEA-COMP:10698"/>
        <dbReference type="Rhea" id="RHEA-COMP:10700"/>
        <dbReference type="ChEBI" id="CHEBI:15378"/>
        <dbReference type="ChEBI" id="CHEBI:27130"/>
        <dbReference type="ChEBI" id="CHEBI:29950"/>
        <dbReference type="ChEBI" id="CHEBI:50058"/>
        <dbReference type="ChEBI" id="CHEBI:57856"/>
        <dbReference type="ChEBI" id="CHEBI:57925"/>
        <dbReference type="ChEBI" id="CHEBI:59789"/>
        <dbReference type="ChEBI" id="CHEBI:183640"/>
        <dbReference type="EC" id="2.1.1.137"/>
    </reaction>
</comment>
<reference evidence="10 11" key="1">
    <citation type="journal article" date="2013" name="Nature">
        <title>Insights into bilaterian evolution from three spiralian genomes.</title>
        <authorList>
            <person name="Simakov O."/>
            <person name="Marletaz F."/>
            <person name="Cho S.J."/>
            <person name="Edsinger-Gonzales E."/>
            <person name="Havlak P."/>
            <person name="Hellsten U."/>
            <person name="Kuo D.H."/>
            <person name="Larsson T."/>
            <person name="Lv J."/>
            <person name="Arendt D."/>
            <person name="Savage R."/>
            <person name="Osoegawa K."/>
            <person name="de Jong P."/>
            <person name="Grimwood J."/>
            <person name="Chapman J.A."/>
            <person name="Shapiro H."/>
            <person name="Aerts A."/>
            <person name="Otillar R.P."/>
            <person name="Terry A.Y."/>
            <person name="Boore J.L."/>
            <person name="Grigoriev I.V."/>
            <person name="Lindberg D.R."/>
            <person name="Seaver E.C."/>
            <person name="Weisblat D.A."/>
            <person name="Putnam N.H."/>
            <person name="Rokhsar D.S."/>
        </authorList>
    </citation>
    <scope>NUCLEOTIDE SEQUENCE [LARGE SCALE GENOMIC DNA]</scope>
</reference>
<dbReference type="OMA" id="GNIQGHE"/>
<dbReference type="CTD" id="20240610"/>
<dbReference type="EMBL" id="KB203149">
    <property type="protein sequence ID" value="ESO86180.1"/>
    <property type="molecule type" value="Genomic_DNA"/>
</dbReference>
<dbReference type="KEGG" id="lgi:LOTGIDRAFT_167413"/>